<proteinExistence type="predicted"/>
<evidence type="ECO:0000313" key="2">
    <source>
        <dbReference type="EMBL" id="RZC76305.1"/>
    </source>
</evidence>
<gene>
    <name evidence="2" type="ORF">C5167_000386</name>
</gene>
<protein>
    <recommendedName>
        <fullName evidence="1">FBD domain-containing protein</fullName>
    </recommendedName>
</protein>
<reference evidence="2 3" key="1">
    <citation type="journal article" date="2018" name="Science">
        <title>The opium poppy genome and morphinan production.</title>
        <authorList>
            <person name="Guo L."/>
            <person name="Winzer T."/>
            <person name="Yang X."/>
            <person name="Li Y."/>
            <person name="Ning Z."/>
            <person name="He Z."/>
            <person name="Teodor R."/>
            <person name="Lu Y."/>
            <person name="Bowser T.A."/>
            <person name="Graham I.A."/>
            <person name="Ye K."/>
        </authorList>
    </citation>
    <scope>NUCLEOTIDE SEQUENCE [LARGE SCALE GENOMIC DNA]</scope>
    <source>
        <strain evidence="3">cv. HN1</strain>
        <tissue evidence="2">Leaves</tissue>
    </source>
</reference>
<dbReference type="Proteomes" id="UP000316621">
    <property type="component" value="Chromosome 9"/>
</dbReference>
<dbReference type="EMBL" id="CM010723">
    <property type="protein sequence ID" value="RZC76305.1"/>
    <property type="molecule type" value="Genomic_DNA"/>
</dbReference>
<dbReference type="Gramene" id="RZC76305">
    <property type="protein sequence ID" value="RZC76305"/>
    <property type="gene ID" value="C5167_000386"/>
</dbReference>
<keyword evidence="3" id="KW-1185">Reference proteome</keyword>
<name>A0A4Y7KWL2_PAPSO</name>
<dbReference type="InterPro" id="IPR006566">
    <property type="entry name" value="FBD"/>
</dbReference>
<dbReference type="AlphaFoldDB" id="A0A4Y7KWL2"/>
<evidence type="ECO:0000259" key="1">
    <source>
        <dbReference type="Pfam" id="PF08387"/>
    </source>
</evidence>
<sequence>MMKLVRMLHNVKSLALSGYFQILFDTPPLFPYCDEINDSRSQEDYWDSGLSLPCMLYHLKFVKIRGLRGCINELKFIEILLKNSMILEKVVLYSIMKNPCTERRMGLTYVAKLWVVNFGSYNNANWDRAHIMGHSVDFWHHNQSLYALNSLAPQSYPTNSPDSDGKETLVWKRTIMLQILLTSEGYRGKVILPTSVSLPRLKSSMYLNLENLFFDDKALEGATIALLLISKNHCGCFCIDLGIRWQ</sequence>
<feature type="domain" description="FBD" evidence="1">
    <location>
        <begin position="53"/>
        <end position="92"/>
    </location>
</feature>
<accession>A0A4Y7KWL2</accession>
<organism evidence="2 3">
    <name type="scientific">Papaver somniferum</name>
    <name type="common">Opium poppy</name>
    <dbReference type="NCBI Taxonomy" id="3469"/>
    <lineage>
        <taxon>Eukaryota</taxon>
        <taxon>Viridiplantae</taxon>
        <taxon>Streptophyta</taxon>
        <taxon>Embryophyta</taxon>
        <taxon>Tracheophyta</taxon>
        <taxon>Spermatophyta</taxon>
        <taxon>Magnoliopsida</taxon>
        <taxon>Ranunculales</taxon>
        <taxon>Papaveraceae</taxon>
        <taxon>Papaveroideae</taxon>
        <taxon>Papaver</taxon>
    </lineage>
</organism>
<evidence type="ECO:0000313" key="3">
    <source>
        <dbReference type="Proteomes" id="UP000316621"/>
    </source>
</evidence>
<dbReference type="Pfam" id="PF08387">
    <property type="entry name" value="FBD"/>
    <property type="match status" value="1"/>
</dbReference>